<name>A0A0A8YWR5_ARUDO</name>
<evidence type="ECO:0000313" key="1">
    <source>
        <dbReference type="EMBL" id="JAD29873.1"/>
    </source>
</evidence>
<reference evidence="1" key="1">
    <citation type="submission" date="2014-09" db="EMBL/GenBank/DDBJ databases">
        <authorList>
            <person name="Magalhaes I.L.F."/>
            <person name="Oliveira U."/>
            <person name="Santos F.R."/>
            <person name="Vidigal T.H.D.A."/>
            <person name="Brescovit A.D."/>
            <person name="Santos A.J."/>
        </authorList>
    </citation>
    <scope>NUCLEOTIDE SEQUENCE</scope>
    <source>
        <tissue evidence="1">Shoot tissue taken approximately 20 cm above the soil surface</tissue>
    </source>
</reference>
<dbReference type="EMBL" id="GBRH01268022">
    <property type="protein sequence ID" value="JAD29873.1"/>
    <property type="molecule type" value="Transcribed_RNA"/>
</dbReference>
<sequence length="10" mass="1066">MTPNSAMEEG</sequence>
<reference evidence="1" key="2">
    <citation type="journal article" date="2015" name="Data Brief">
        <title>Shoot transcriptome of the giant reed, Arundo donax.</title>
        <authorList>
            <person name="Barrero R.A."/>
            <person name="Guerrero F.D."/>
            <person name="Moolhuijzen P."/>
            <person name="Goolsby J.A."/>
            <person name="Tidwell J."/>
            <person name="Bellgard S.E."/>
            <person name="Bellgard M.I."/>
        </authorList>
    </citation>
    <scope>NUCLEOTIDE SEQUENCE</scope>
    <source>
        <tissue evidence="1">Shoot tissue taken approximately 20 cm above the soil surface</tissue>
    </source>
</reference>
<protein>
    <submittedName>
        <fullName evidence="1">Uncharacterized protein</fullName>
    </submittedName>
</protein>
<proteinExistence type="predicted"/>
<organism evidence="1">
    <name type="scientific">Arundo donax</name>
    <name type="common">Giant reed</name>
    <name type="synonym">Donax arundinaceus</name>
    <dbReference type="NCBI Taxonomy" id="35708"/>
    <lineage>
        <taxon>Eukaryota</taxon>
        <taxon>Viridiplantae</taxon>
        <taxon>Streptophyta</taxon>
        <taxon>Embryophyta</taxon>
        <taxon>Tracheophyta</taxon>
        <taxon>Spermatophyta</taxon>
        <taxon>Magnoliopsida</taxon>
        <taxon>Liliopsida</taxon>
        <taxon>Poales</taxon>
        <taxon>Poaceae</taxon>
        <taxon>PACMAD clade</taxon>
        <taxon>Arundinoideae</taxon>
        <taxon>Arundineae</taxon>
        <taxon>Arundo</taxon>
    </lineage>
</organism>
<accession>A0A0A8YWR5</accession>